<dbReference type="AlphaFoldDB" id="A0A9D1CKX8"/>
<feature type="transmembrane region" description="Helical" evidence="2">
    <location>
        <begin position="94"/>
        <end position="115"/>
    </location>
</feature>
<comment type="caution">
    <text evidence="4">The sequence shown here is derived from an EMBL/GenBank/DDBJ whole genome shotgun (WGS) entry which is preliminary data.</text>
</comment>
<evidence type="ECO:0000313" key="5">
    <source>
        <dbReference type="Proteomes" id="UP000886725"/>
    </source>
</evidence>
<dbReference type="Proteomes" id="UP000886725">
    <property type="component" value="Unassembled WGS sequence"/>
</dbReference>
<accession>A0A9D1CKX8</accession>
<dbReference type="GO" id="GO:0003677">
    <property type="term" value="F:DNA binding"/>
    <property type="evidence" value="ECO:0007669"/>
    <property type="project" value="UniProtKB-KW"/>
</dbReference>
<name>A0A9D1CKX8_9FIRM</name>
<dbReference type="CDD" id="cd00093">
    <property type="entry name" value="HTH_XRE"/>
    <property type="match status" value="1"/>
</dbReference>
<dbReference type="PANTHER" id="PTHR46558:SF4">
    <property type="entry name" value="DNA-BIDING PHAGE PROTEIN"/>
    <property type="match status" value="1"/>
</dbReference>
<protein>
    <submittedName>
        <fullName evidence="4">Helix-turn-helix transcriptional regulator</fullName>
    </submittedName>
</protein>
<organism evidence="4 5">
    <name type="scientific">Candidatus Faecenecus gallistercoris</name>
    <dbReference type="NCBI Taxonomy" id="2840793"/>
    <lineage>
        <taxon>Bacteria</taxon>
        <taxon>Bacillati</taxon>
        <taxon>Bacillota</taxon>
        <taxon>Bacillota incertae sedis</taxon>
        <taxon>Candidatus Faecenecus</taxon>
    </lineage>
</organism>
<dbReference type="Pfam" id="PF01381">
    <property type="entry name" value="HTH_3"/>
    <property type="match status" value="1"/>
</dbReference>
<dbReference type="PROSITE" id="PS50943">
    <property type="entry name" value="HTH_CROC1"/>
    <property type="match status" value="1"/>
</dbReference>
<evidence type="ECO:0000256" key="1">
    <source>
        <dbReference type="ARBA" id="ARBA00023125"/>
    </source>
</evidence>
<reference evidence="4" key="1">
    <citation type="submission" date="2020-10" db="EMBL/GenBank/DDBJ databases">
        <authorList>
            <person name="Gilroy R."/>
        </authorList>
    </citation>
    <scope>NUCLEOTIDE SEQUENCE</scope>
    <source>
        <strain evidence="4">CHK165-10780</strain>
    </source>
</reference>
<dbReference type="InterPro" id="IPR010982">
    <property type="entry name" value="Lambda_DNA-bd_dom_sf"/>
</dbReference>
<feature type="transmembrane region" description="Helical" evidence="2">
    <location>
        <begin position="182"/>
        <end position="207"/>
    </location>
</feature>
<gene>
    <name evidence="4" type="ORF">IAC85_00530</name>
</gene>
<proteinExistence type="predicted"/>
<keyword evidence="2" id="KW-0472">Membrane</keyword>
<dbReference type="Gene3D" id="1.10.260.40">
    <property type="entry name" value="lambda repressor-like DNA-binding domains"/>
    <property type="match status" value="1"/>
</dbReference>
<evidence type="ECO:0000259" key="3">
    <source>
        <dbReference type="PROSITE" id="PS50943"/>
    </source>
</evidence>
<evidence type="ECO:0000313" key="4">
    <source>
        <dbReference type="EMBL" id="HIQ64204.1"/>
    </source>
</evidence>
<feature type="domain" description="HTH cro/C1-type" evidence="3">
    <location>
        <begin position="10"/>
        <end position="64"/>
    </location>
</feature>
<dbReference type="SUPFAM" id="SSF47413">
    <property type="entry name" value="lambda repressor-like DNA-binding domains"/>
    <property type="match status" value="1"/>
</dbReference>
<dbReference type="InterPro" id="IPR001387">
    <property type="entry name" value="Cro/C1-type_HTH"/>
</dbReference>
<dbReference type="PANTHER" id="PTHR46558">
    <property type="entry name" value="TRACRIPTIONAL REGULATORY PROTEIN-RELATED-RELATED"/>
    <property type="match status" value="1"/>
</dbReference>
<feature type="transmembrane region" description="Helical" evidence="2">
    <location>
        <begin position="153"/>
        <end position="170"/>
    </location>
</feature>
<dbReference type="SMART" id="SM00530">
    <property type="entry name" value="HTH_XRE"/>
    <property type="match status" value="1"/>
</dbReference>
<sequence length="221" mass="25396">MDQEKIGKFIAELRKEKNLTQEQLGEKLGVTHKAISKWENGKCLPDPSLYKPLCSILGINLTEFFNGEKIVPENTIQKTDEVLYEMVENKKRSVIIQMVSTIFLVIAITLLFIPSIKRFDITLSIITISIALFLLCISASLKLTEWKRINNKVVKNTGMGFSTALTLIFITLKLTKQINWSWIWIFSPIWITILGIVILLLVGFIIFTITDKLKKRKNNYF</sequence>
<feature type="transmembrane region" description="Helical" evidence="2">
    <location>
        <begin position="121"/>
        <end position="141"/>
    </location>
</feature>
<evidence type="ECO:0000256" key="2">
    <source>
        <dbReference type="SAM" id="Phobius"/>
    </source>
</evidence>
<keyword evidence="2" id="KW-1133">Transmembrane helix</keyword>
<keyword evidence="2" id="KW-0812">Transmembrane</keyword>
<keyword evidence="1" id="KW-0238">DNA-binding</keyword>
<reference evidence="4" key="2">
    <citation type="journal article" date="2021" name="PeerJ">
        <title>Extensive microbial diversity within the chicken gut microbiome revealed by metagenomics and culture.</title>
        <authorList>
            <person name="Gilroy R."/>
            <person name="Ravi A."/>
            <person name="Getino M."/>
            <person name="Pursley I."/>
            <person name="Horton D.L."/>
            <person name="Alikhan N.F."/>
            <person name="Baker D."/>
            <person name="Gharbi K."/>
            <person name="Hall N."/>
            <person name="Watson M."/>
            <person name="Adriaenssens E.M."/>
            <person name="Foster-Nyarko E."/>
            <person name="Jarju S."/>
            <person name="Secka A."/>
            <person name="Antonio M."/>
            <person name="Oren A."/>
            <person name="Chaudhuri R.R."/>
            <person name="La Ragione R."/>
            <person name="Hildebrand F."/>
            <person name="Pallen M.J."/>
        </authorList>
    </citation>
    <scope>NUCLEOTIDE SEQUENCE</scope>
    <source>
        <strain evidence="4">CHK165-10780</strain>
    </source>
</reference>
<dbReference type="EMBL" id="DVFU01000012">
    <property type="protein sequence ID" value="HIQ64204.1"/>
    <property type="molecule type" value="Genomic_DNA"/>
</dbReference>